<reference evidence="2" key="1">
    <citation type="submission" date="2018-05" db="EMBL/GenBank/DDBJ databases">
        <authorList>
            <person name="Lanie J.A."/>
            <person name="Ng W.-L."/>
            <person name="Kazmierczak K.M."/>
            <person name="Andrzejewski T.M."/>
            <person name="Davidsen T.M."/>
            <person name="Wayne K.J."/>
            <person name="Tettelin H."/>
            <person name="Glass J.I."/>
            <person name="Rusch D."/>
            <person name="Podicherti R."/>
            <person name="Tsui H.-C.T."/>
            <person name="Winkler M.E."/>
        </authorList>
    </citation>
    <scope>NUCLEOTIDE SEQUENCE</scope>
</reference>
<accession>A0A382NU71</accession>
<organism evidence="2">
    <name type="scientific">marine metagenome</name>
    <dbReference type="NCBI Taxonomy" id="408172"/>
    <lineage>
        <taxon>unclassified sequences</taxon>
        <taxon>metagenomes</taxon>
        <taxon>ecological metagenomes</taxon>
    </lineage>
</organism>
<dbReference type="AlphaFoldDB" id="A0A382NU71"/>
<dbReference type="SUPFAM" id="SSF50998">
    <property type="entry name" value="Quinoprotein alcohol dehydrogenase-like"/>
    <property type="match status" value="1"/>
</dbReference>
<dbReference type="PANTHER" id="PTHR34512">
    <property type="entry name" value="CELL SURFACE PROTEIN"/>
    <property type="match status" value="1"/>
</dbReference>
<sequence length="304" mass="34534">KQVYCLSPFGVLFSLEHNTGEVKWEIDLASQFQAIPPNWGFTTSPVLFENNIIVLAGIEDNGFVIALEKLTGEIKWKAEQDKVEYRSPTTGKLNNSDVLLTAGTELLYCLDPKTGQTKWKYPIEGGLTNTAMPVLVKENWILLQTQQQGLILLEVNQDPMQSDIKIVWKNKKIKNTERLPPIQDGHIYCYSGRFLTCLSLMDDQTKWKSRAPGDGFLIGVDRHLIILTKRGKIHLAKADSSQYQEKSTIQIFKDLAWTHPSFYRGQIYARNYGQIAYIDIVDESKSTNVQAKAKIQKTTMGRFS</sequence>
<gene>
    <name evidence="2" type="ORF">METZ01_LOCUS317587</name>
</gene>
<feature type="non-terminal residue" evidence="2">
    <location>
        <position position="1"/>
    </location>
</feature>
<name>A0A382NU71_9ZZZZ</name>
<evidence type="ECO:0000259" key="1">
    <source>
        <dbReference type="Pfam" id="PF13360"/>
    </source>
</evidence>
<dbReference type="Pfam" id="PF13360">
    <property type="entry name" value="PQQ_2"/>
    <property type="match status" value="1"/>
</dbReference>
<dbReference type="SMART" id="SM00564">
    <property type="entry name" value="PQQ"/>
    <property type="match status" value="2"/>
</dbReference>
<protein>
    <recommendedName>
        <fullName evidence="1">Pyrrolo-quinoline quinone repeat domain-containing protein</fullName>
    </recommendedName>
</protein>
<proteinExistence type="predicted"/>
<dbReference type="Gene3D" id="2.130.10.10">
    <property type="entry name" value="YVTN repeat-like/Quinoprotein amine dehydrogenase"/>
    <property type="match status" value="1"/>
</dbReference>
<dbReference type="EMBL" id="UINC01102818">
    <property type="protein sequence ID" value="SVC64733.1"/>
    <property type="molecule type" value="Genomic_DNA"/>
</dbReference>
<feature type="domain" description="Pyrrolo-quinoline quinone repeat" evidence="1">
    <location>
        <begin position="3"/>
        <end position="208"/>
    </location>
</feature>
<dbReference type="InterPro" id="IPR015943">
    <property type="entry name" value="WD40/YVTN_repeat-like_dom_sf"/>
</dbReference>
<dbReference type="InterPro" id="IPR002372">
    <property type="entry name" value="PQQ_rpt_dom"/>
</dbReference>
<dbReference type="PANTHER" id="PTHR34512:SF30">
    <property type="entry name" value="OUTER MEMBRANE PROTEIN ASSEMBLY FACTOR BAMB"/>
    <property type="match status" value="1"/>
</dbReference>
<evidence type="ECO:0000313" key="2">
    <source>
        <dbReference type="EMBL" id="SVC64733.1"/>
    </source>
</evidence>
<dbReference type="InterPro" id="IPR018391">
    <property type="entry name" value="PQQ_b-propeller_rpt"/>
</dbReference>
<dbReference type="InterPro" id="IPR011047">
    <property type="entry name" value="Quinoprotein_ADH-like_sf"/>
</dbReference>